<feature type="domain" description="FAS1-like dehydratase" evidence="1">
    <location>
        <begin position="15"/>
        <end position="104"/>
    </location>
</feature>
<protein>
    <recommendedName>
        <fullName evidence="1">FAS1-like dehydratase domain-containing protein</fullName>
    </recommendedName>
</protein>
<organism evidence="2">
    <name type="scientific">marine sediment metagenome</name>
    <dbReference type="NCBI Taxonomy" id="412755"/>
    <lineage>
        <taxon>unclassified sequences</taxon>
        <taxon>metagenomes</taxon>
        <taxon>ecological metagenomes</taxon>
    </lineage>
</organism>
<proteinExistence type="predicted"/>
<dbReference type="InterPro" id="IPR039569">
    <property type="entry name" value="FAS1-like_DH_region"/>
</dbReference>
<dbReference type="SUPFAM" id="SSF54637">
    <property type="entry name" value="Thioesterase/thiol ester dehydrase-isomerase"/>
    <property type="match status" value="1"/>
</dbReference>
<reference evidence="2" key="1">
    <citation type="journal article" date="2014" name="Front. Microbiol.">
        <title>High frequency of phylogenetically diverse reductive dehalogenase-homologous genes in deep subseafloor sedimentary metagenomes.</title>
        <authorList>
            <person name="Kawai M."/>
            <person name="Futagami T."/>
            <person name="Toyoda A."/>
            <person name="Takaki Y."/>
            <person name="Nishi S."/>
            <person name="Hori S."/>
            <person name="Arai W."/>
            <person name="Tsubouchi T."/>
            <person name="Morono Y."/>
            <person name="Uchiyama I."/>
            <person name="Ito T."/>
            <person name="Fujiyama A."/>
            <person name="Inagaki F."/>
            <person name="Takami H."/>
        </authorList>
    </citation>
    <scope>NUCLEOTIDE SEQUENCE</scope>
    <source>
        <strain evidence="2">Expedition CK06-06</strain>
    </source>
</reference>
<accession>X1STU0</accession>
<feature type="non-terminal residue" evidence="2">
    <location>
        <position position="111"/>
    </location>
</feature>
<sequence length="111" mass="12538">MKKQEKIKFQQIEPGYELPSISYKLEQPMVDLYLKAVDEPSSIYRDNKLVPPMAIAAYAMTAISDGIELPPGVIHTHGEVQFLRTANVGETISCHSHVSEKLDRDQFHLLT</sequence>
<name>X1STU0_9ZZZZ</name>
<gene>
    <name evidence="2" type="ORF">S12H4_31254</name>
</gene>
<evidence type="ECO:0000313" key="2">
    <source>
        <dbReference type="EMBL" id="GAI96452.1"/>
    </source>
</evidence>
<dbReference type="Pfam" id="PF13452">
    <property type="entry name" value="FAS1_DH_region"/>
    <property type="match status" value="1"/>
</dbReference>
<dbReference type="AlphaFoldDB" id="X1STU0"/>
<dbReference type="Gene3D" id="3.10.129.10">
    <property type="entry name" value="Hotdog Thioesterase"/>
    <property type="match status" value="1"/>
</dbReference>
<dbReference type="EMBL" id="BARW01018225">
    <property type="protein sequence ID" value="GAI96452.1"/>
    <property type="molecule type" value="Genomic_DNA"/>
</dbReference>
<comment type="caution">
    <text evidence="2">The sequence shown here is derived from an EMBL/GenBank/DDBJ whole genome shotgun (WGS) entry which is preliminary data.</text>
</comment>
<dbReference type="InterPro" id="IPR029069">
    <property type="entry name" value="HotDog_dom_sf"/>
</dbReference>
<evidence type="ECO:0000259" key="1">
    <source>
        <dbReference type="Pfam" id="PF13452"/>
    </source>
</evidence>